<organism evidence="4 5">
    <name type="scientific">Ilex paraguariensis</name>
    <name type="common">yerba mate</name>
    <dbReference type="NCBI Taxonomy" id="185542"/>
    <lineage>
        <taxon>Eukaryota</taxon>
        <taxon>Viridiplantae</taxon>
        <taxon>Streptophyta</taxon>
        <taxon>Embryophyta</taxon>
        <taxon>Tracheophyta</taxon>
        <taxon>Spermatophyta</taxon>
        <taxon>Magnoliopsida</taxon>
        <taxon>eudicotyledons</taxon>
        <taxon>Gunneridae</taxon>
        <taxon>Pentapetalae</taxon>
        <taxon>asterids</taxon>
        <taxon>campanulids</taxon>
        <taxon>Aquifoliales</taxon>
        <taxon>Aquifoliaceae</taxon>
        <taxon>Ilex</taxon>
    </lineage>
</organism>
<dbReference type="InterPro" id="IPR036866">
    <property type="entry name" value="RibonucZ/Hydroxyglut_hydro"/>
</dbReference>
<dbReference type="Gene3D" id="3.40.50.10890">
    <property type="match status" value="1"/>
</dbReference>
<dbReference type="AlphaFoldDB" id="A0ABC8R0I8"/>
<name>A0ABC8R0I8_9AQUA</name>
<keyword evidence="5" id="KW-1185">Reference proteome</keyword>
<dbReference type="PANTHER" id="PTHR11203">
    <property type="entry name" value="CLEAVAGE AND POLYADENYLATION SPECIFICITY FACTOR FAMILY MEMBER"/>
    <property type="match status" value="1"/>
</dbReference>
<dbReference type="GO" id="GO:0016787">
    <property type="term" value="F:hydrolase activity"/>
    <property type="evidence" value="ECO:0007669"/>
    <property type="project" value="UniProtKB-KW"/>
</dbReference>
<evidence type="ECO:0008006" key="6">
    <source>
        <dbReference type="Google" id="ProtNLM"/>
    </source>
</evidence>
<dbReference type="PANTHER" id="PTHR11203:SF37">
    <property type="entry name" value="INTEGRATOR COMPLEX SUBUNIT 11"/>
    <property type="match status" value="1"/>
</dbReference>
<dbReference type="InterPro" id="IPR050698">
    <property type="entry name" value="MBL"/>
</dbReference>
<evidence type="ECO:0000259" key="2">
    <source>
        <dbReference type="Pfam" id="PF07521"/>
    </source>
</evidence>
<dbReference type="Pfam" id="PF07521">
    <property type="entry name" value="RMMBL"/>
    <property type="match status" value="1"/>
</dbReference>
<protein>
    <recommendedName>
        <fullName evidence="6">Cleavage and polyadenylation specificity factor subunit 3-II</fullName>
    </recommendedName>
</protein>
<gene>
    <name evidence="4" type="ORF">ILEXP_LOCUS2539</name>
</gene>
<comment type="caution">
    <text evidence="4">The sequence shown here is derived from an EMBL/GenBank/DDBJ whole genome shotgun (WGS) entry which is preliminary data.</text>
</comment>
<dbReference type="InterPro" id="IPR011108">
    <property type="entry name" value="RMMBL"/>
</dbReference>
<reference evidence="4 5" key="1">
    <citation type="submission" date="2024-02" db="EMBL/GenBank/DDBJ databases">
        <authorList>
            <person name="Vignale AGUSTIN F."/>
            <person name="Sosa J E."/>
            <person name="Modenutti C."/>
        </authorList>
    </citation>
    <scope>NUCLEOTIDE SEQUENCE [LARGE SCALE GENOMIC DNA]</scope>
</reference>
<dbReference type="EMBL" id="CAUOFW020000721">
    <property type="protein sequence ID" value="CAK9135582.1"/>
    <property type="molecule type" value="Genomic_DNA"/>
</dbReference>
<evidence type="ECO:0000259" key="3">
    <source>
        <dbReference type="Pfam" id="PF10996"/>
    </source>
</evidence>
<proteinExistence type="predicted"/>
<dbReference type="Proteomes" id="UP001642360">
    <property type="component" value="Unassembled WGS sequence"/>
</dbReference>
<feature type="domain" description="Beta-Casp" evidence="3">
    <location>
        <begin position="20"/>
        <end position="70"/>
    </location>
</feature>
<evidence type="ECO:0000313" key="4">
    <source>
        <dbReference type="EMBL" id="CAK9135582.1"/>
    </source>
</evidence>
<dbReference type="InterPro" id="IPR022712">
    <property type="entry name" value="Beta_Casp"/>
</dbReference>
<dbReference type="SUPFAM" id="SSF56281">
    <property type="entry name" value="Metallo-hydrolase/oxidoreductase"/>
    <property type="match status" value="1"/>
</dbReference>
<dbReference type="Gene3D" id="3.60.15.10">
    <property type="entry name" value="Ribonuclease Z/Hydroxyacylglutathione hydrolase-like"/>
    <property type="match status" value="1"/>
</dbReference>
<dbReference type="Pfam" id="PF10996">
    <property type="entry name" value="Beta-Casp"/>
    <property type="match status" value="1"/>
</dbReference>
<sequence length="359" mass="40227">MIEFGDVDSIEQFCSFDRSLINAPGPCVLFATPGMISGGFSLEVFKHWAPCEANLVTLPGYCVAGTVGHGLMSCKTPTKVNVDEDTQIDVRCKIHQLSFSPHTDAKGIMDLIKFLEPKHVILVHGEKPKMADLKERIQSELQIQCYYPANNETVCIPSTHYAKADATDTLIQSSLSPKFKFLQTSSRENSDLGSTDFRAKSLLQVRDERVVEGIMVMEKNKKAKVLHQDELLVMLGGEKHEVKFAHCCPVDVRSLQKTQTNDLSSGDLPHILKKCSLLHLLFAKLSNQLTELDIQDCRQHLQVESFHVSVCLKDDCPHRTTDSTPDKETIYFCCKWSMADDKLAWKVISIMKNLNASVI</sequence>
<accession>A0ABC8R0I8</accession>
<evidence type="ECO:0000313" key="5">
    <source>
        <dbReference type="Proteomes" id="UP001642360"/>
    </source>
</evidence>
<evidence type="ECO:0000256" key="1">
    <source>
        <dbReference type="ARBA" id="ARBA00022801"/>
    </source>
</evidence>
<feature type="domain" description="Zn-dependent metallo-hydrolase RNA specificity" evidence="2">
    <location>
        <begin position="88"/>
        <end position="148"/>
    </location>
</feature>
<keyword evidence="1" id="KW-0378">Hydrolase</keyword>